<feature type="region of interest" description="Disordered" evidence="1">
    <location>
        <begin position="43"/>
        <end position="71"/>
    </location>
</feature>
<reference evidence="2" key="2">
    <citation type="journal article" date="2023" name="BMC Genomics">
        <title>Pest status, molecular evolution, and epigenetic factors derived from the genome assembly of Frankliniella fusca, a thysanopteran phytovirus vector.</title>
        <authorList>
            <person name="Catto M.A."/>
            <person name="Labadie P.E."/>
            <person name="Jacobson A.L."/>
            <person name="Kennedy G.G."/>
            <person name="Srinivasan R."/>
            <person name="Hunt B.G."/>
        </authorList>
    </citation>
    <scope>NUCLEOTIDE SEQUENCE</scope>
    <source>
        <strain evidence="2">PL_HMW_Pooled</strain>
    </source>
</reference>
<evidence type="ECO:0000313" key="2">
    <source>
        <dbReference type="EMBL" id="KAK3926926.1"/>
    </source>
</evidence>
<reference evidence="2" key="1">
    <citation type="submission" date="2021-07" db="EMBL/GenBank/DDBJ databases">
        <authorList>
            <person name="Catto M.A."/>
            <person name="Jacobson A."/>
            <person name="Kennedy G."/>
            <person name="Labadie P."/>
            <person name="Hunt B.G."/>
            <person name="Srinivasan R."/>
        </authorList>
    </citation>
    <scope>NUCLEOTIDE SEQUENCE</scope>
    <source>
        <strain evidence="2">PL_HMW_Pooled</strain>
        <tissue evidence="2">Head</tissue>
    </source>
</reference>
<accession>A0AAE1HU81</accession>
<protein>
    <submittedName>
        <fullName evidence="2">Alpha-amylase</fullName>
    </submittedName>
</protein>
<sequence length="260" mass="28232">MPSHECDEDGGATAIFGIINGCCSGSRARSDLPEWRFVNERNRKSRRRPLAGRAWRAGHGHRGHGIQLRPDRRDFSYARTADHDLHSIDAPGGLEASSPGANGTEGQEPLEPLETRGASVHAAMALQRPKKRTFKRGDSKTNPLGCGLRRPPGWSRQPRGGLAYKGHDEFRENAKTSALAEAEWAEKARPVQVRLLATLMGRDGARGTSGTGGQGQAQKSPFKPQLVQGIYVIVAAVADICYEAGTKLAWNSYEASELKV</sequence>
<dbReference type="Proteomes" id="UP001219518">
    <property type="component" value="Unassembled WGS sequence"/>
</dbReference>
<evidence type="ECO:0000313" key="3">
    <source>
        <dbReference type="Proteomes" id="UP001219518"/>
    </source>
</evidence>
<evidence type="ECO:0000256" key="1">
    <source>
        <dbReference type="SAM" id="MobiDB-lite"/>
    </source>
</evidence>
<feature type="compositionally biased region" description="Basic residues" evidence="1">
    <location>
        <begin position="43"/>
        <end position="64"/>
    </location>
</feature>
<name>A0AAE1HU81_9NEOP</name>
<comment type="caution">
    <text evidence="2">The sequence shown here is derived from an EMBL/GenBank/DDBJ whole genome shotgun (WGS) entry which is preliminary data.</text>
</comment>
<feature type="region of interest" description="Disordered" evidence="1">
    <location>
        <begin position="132"/>
        <end position="160"/>
    </location>
</feature>
<feature type="region of interest" description="Disordered" evidence="1">
    <location>
        <begin position="85"/>
        <end position="111"/>
    </location>
</feature>
<keyword evidence="3" id="KW-1185">Reference proteome</keyword>
<gene>
    <name evidence="2" type="ORF">KUF71_015262</name>
</gene>
<proteinExistence type="predicted"/>
<dbReference type="AlphaFoldDB" id="A0AAE1HU81"/>
<dbReference type="EMBL" id="JAHWGI010001271">
    <property type="protein sequence ID" value="KAK3926926.1"/>
    <property type="molecule type" value="Genomic_DNA"/>
</dbReference>
<organism evidence="2 3">
    <name type="scientific">Frankliniella fusca</name>
    <dbReference type="NCBI Taxonomy" id="407009"/>
    <lineage>
        <taxon>Eukaryota</taxon>
        <taxon>Metazoa</taxon>
        <taxon>Ecdysozoa</taxon>
        <taxon>Arthropoda</taxon>
        <taxon>Hexapoda</taxon>
        <taxon>Insecta</taxon>
        <taxon>Pterygota</taxon>
        <taxon>Neoptera</taxon>
        <taxon>Paraneoptera</taxon>
        <taxon>Thysanoptera</taxon>
        <taxon>Terebrantia</taxon>
        <taxon>Thripoidea</taxon>
        <taxon>Thripidae</taxon>
        <taxon>Frankliniella</taxon>
    </lineage>
</organism>